<proteinExistence type="predicted"/>
<accession>A0A401GW96</accession>
<sequence>MHSSKLRLSDPWSMEKESLNPSHLPELGPQLGLYLTPAEDSGLFVGSNSIHHQPEELYNSPSRDSWQYSPQPVPLDSLLFDPEPTNQSYGDGFNLQPSSIATYTATDGSLEMGPPTNPSTRQVPQIFVDISALDPTPPLAFPQGHIYSPVEYTPTSSGYAGYSTLGQSSPSSGGSLPPTTPAMSPLAGGHTFVNHSPSSPTSPFVNSSDLQMLPNFCYGVDDAPQTVPDIAARYASSHDGPLVPQRTYRPHTQSDRRRYVEEVKLEEPIMFFTTDPAVCGIPLCDALTSKFMRLVGRDDLMFVNRGPSVSIRLMWPGYVPWSRQIPTRDFRTPPGPITRSKLAKNVAKTIQRFLDEMQQQRMEEDADRRWRVGNNHIRLEHLVLVGLQHVSMGSWQAYIRLRRPMLVPS</sequence>
<keyword evidence="3" id="KW-1185">Reference proteome</keyword>
<protein>
    <submittedName>
        <fullName evidence="2">Uncharacterized protein</fullName>
    </submittedName>
</protein>
<feature type="region of interest" description="Disordered" evidence="1">
    <location>
        <begin position="161"/>
        <end position="187"/>
    </location>
</feature>
<dbReference type="STRING" id="139825.A0A401GW96"/>
<feature type="compositionally biased region" description="Low complexity" evidence="1">
    <location>
        <begin position="163"/>
        <end position="177"/>
    </location>
</feature>
<dbReference type="Proteomes" id="UP000287166">
    <property type="component" value="Unassembled WGS sequence"/>
</dbReference>
<dbReference type="OrthoDB" id="3269405at2759"/>
<dbReference type="AlphaFoldDB" id="A0A401GW96"/>
<dbReference type="RefSeq" id="XP_027617383.1">
    <property type="nucleotide sequence ID" value="XM_027761582.1"/>
</dbReference>
<reference evidence="2 3" key="1">
    <citation type="journal article" date="2018" name="Sci. Rep.">
        <title>Genome sequence of the cauliflower mushroom Sparassis crispa (Hanabiratake) and its association with beneficial usage.</title>
        <authorList>
            <person name="Kiyama R."/>
            <person name="Furutani Y."/>
            <person name="Kawaguchi K."/>
            <person name="Nakanishi T."/>
        </authorList>
    </citation>
    <scope>NUCLEOTIDE SEQUENCE [LARGE SCALE GENOMIC DNA]</scope>
</reference>
<name>A0A401GW96_9APHY</name>
<organism evidence="2 3">
    <name type="scientific">Sparassis crispa</name>
    <dbReference type="NCBI Taxonomy" id="139825"/>
    <lineage>
        <taxon>Eukaryota</taxon>
        <taxon>Fungi</taxon>
        <taxon>Dikarya</taxon>
        <taxon>Basidiomycota</taxon>
        <taxon>Agaricomycotina</taxon>
        <taxon>Agaricomycetes</taxon>
        <taxon>Polyporales</taxon>
        <taxon>Sparassidaceae</taxon>
        <taxon>Sparassis</taxon>
    </lineage>
</organism>
<dbReference type="GeneID" id="38783387"/>
<dbReference type="InParanoid" id="A0A401GW96"/>
<feature type="region of interest" description="Disordered" evidence="1">
    <location>
        <begin position="1"/>
        <end position="26"/>
    </location>
</feature>
<evidence type="ECO:0000313" key="2">
    <source>
        <dbReference type="EMBL" id="GBE86470.1"/>
    </source>
</evidence>
<evidence type="ECO:0000313" key="3">
    <source>
        <dbReference type="Proteomes" id="UP000287166"/>
    </source>
</evidence>
<comment type="caution">
    <text evidence="2">The sequence shown here is derived from an EMBL/GenBank/DDBJ whole genome shotgun (WGS) entry which is preliminary data.</text>
</comment>
<feature type="region of interest" description="Disordered" evidence="1">
    <location>
        <begin position="55"/>
        <end position="76"/>
    </location>
</feature>
<dbReference type="EMBL" id="BFAD01000009">
    <property type="protein sequence ID" value="GBE86470.1"/>
    <property type="molecule type" value="Genomic_DNA"/>
</dbReference>
<feature type="compositionally biased region" description="Polar residues" evidence="1">
    <location>
        <begin position="59"/>
        <end position="70"/>
    </location>
</feature>
<gene>
    <name evidence="2" type="ORF">SCP_0903490</name>
</gene>
<evidence type="ECO:0000256" key="1">
    <source>
        <dbReference type="SAM" id="MobiDB-lite"/>
    </source>
</evidence>